<dbReference type="Proteomes" id="UP000265520">
    <property type="component" value="Unassembled WGS sequence"/>
</dbReference>
<proteinExistence type="predicted"/>
<dbReference type="AlphaFoldDB" id="A0A392TY58"/>
<accession>A0A392TY58</accession>
<sequence length="41" mass="4358">NCPITTYVPEAAANTHQHPVPPHLTPTLSPVSKSQPPAKET</sequence>
<evidence type="ECO:0000256" key="1">
    <source>
        <dbReference type="SAM" id="MobiDB-lite"/>
    </source>
</evidence>
<feature type="non-terminal residue" evidence="2">
    <location>
        <position position="1"/>
    </location>
</feature>
<organism evidence="2 3">
    <name type="scientific">Trifolium medium</name>
    <dbReference type="NCBI Taxonomy" id="97028"/>
    <lineage>
        <taxon>Eukaryota</taxon>
        <taxon>Viridiplantae</taxon>
        <taxon>Streptophyta</taxon>
        <taxon>Embryophyta</taxon>
        <taxon>Tracheophyta</taxon>
        <taxon>Spermatophyta</taxon>
        <taxon>Magnoliopsida</taxon>
        <taxon>eudicotyledons</taxon>
        <taxon>Gunneridae</taxon>
        <taxon>Pentapetalae</taxon>
        <taxon>rosids</taxon>
        <taxon>fabids</taxon>
        <taxon>Fabales</taxon>
        <taxon>Fabaceae</taxon>
        <taxon>Papilionoideae</taxon>
        <taxon>50 kb inversion clade</taxon>
        <taxon>NPAAA clade</taxon>
        <taxon>Hologalegina</taxon>
        <taxon>IRL clade</taxon>
        <taxon>Trifolieae</taxon>
        <taxon>Trifolium</taxon>
    </lineage>
</organism>
<evidence type="ECO:0000313" key="2">
    <source>
        <dbReference type="EMBL" id="MCI65437.1"/>
    </source>
</evidence>
<feature type="region of interest" description="Disordered" evidence="1">
    <location>
        <begin position="1"/>
        <end position="41"/>
    </location>
</feature>
<protein>
    <submittedName>
        <fullName evidence="2">Uncharacterized protein</fullName>
    </submittedName>
</protein>
<dbReference type="EMBL" id="LXQA010675873">
    <property type="protein sequence ID" value="MCI65437.1"/>
    <property type="molecule type" value="Genomic_DNA"/>
</dbReference>
<feature type="compositionally biased region" description="Polar residues" evidence="1">
    <location>
        <begin position="26"/>
        <end position="35"/>
    </location>
</feature>
<comment type="caution">
    <text evidence="2">The sequence shown here is derived from an EMBL/GenBank/DDBJ whole genome shotgun (WGS) entry which is preliminary data.</text>
</comment>
<keyword evidence="3" id="KW-1185">Reference proteome</keyword>
<reference evidence="2 3" key="1">
    <citation type="journal article" date="2018" name="Front. Plant Sci.">
        <title>Red Clover (Trifolium pratense) and Zigzag Clover (T. medium) - A Picture of Genomic Similarities and Differences.</title>
        <authorList>
            <person name="Dluhosova J."/>
            <person name="Istvanek J."/>
            <person name="Nedelnik J."/>
            <person name="Repkova J."/>
        </authorList>
    </citation>
    <scope>NUCLEOTIDE SEQUENCE [LARGE SCALE GENOMIC DNA]</scope>
    <source>
        <strain evidence="3">cv. 10/8</strain>
        <tissue evidence="2">Leaf</tissue>
    </source>
</reference>
<name>A0A392TY58_9FABA</name>
<evidence type="ECO:0000313" key="3">
    <source>
        <dbReference type="Proteomes" id="UP000265520"/>
    </source>
</evidence>